<dbReference type="GO" id="GO:0005874">
    <property type="term" value="C:microtubule"/>
    <property type="evidence" value="ECO:0007669"/>
    <property type="project" value="UniProtKB-KW"/>
</dbReference>
<evidence type="ECO:0000313" key="11">
    <source>
        <dbReference type="EMBL" id="KAF8722552.1"/>
    </source>
</evidence>
<dbReference type="OrthoDB" id="538223at2759"/>
<dbReference type="PANTHER" id="PTHR19845">
    <property type="entry name" value="KATANIN P80 SUBUNIT"/>
    <property type="match status" value="1"/>
</dbReference>
<feature type="repeat" description="WD" evidence="8">
    <location>
        <begin position="170"/>
        <end position="211"/>
    </location>
</feature>
<dbReference type="EMBL" id="JACEFO010001671">
    <property type="protein sequence ID" value="KAF8722552.1"/>
    <property type="molecule type" value="Genomic_DNA"/>
</dbReference>
<accession>A0A835EXG5</accession>
<keyword evidence="5" id="KW-0677">Repeat</keyword>
<gene>
    <name evidence="11" type="ORF">HU200_022380</name>
</gene>
<dbReference type="InterPro" id="IPR019775">
    <property type="entry name" value="WD40_repeat_CS"/>
</dbReference>
<organism evidence="11 12">
    <name type="scientific">Digitaria exilis</name>
    <dbReference type="NCBI Taxonomy" id="1010633"/>
    <lineage>
        <taxon>Eukaryota</taxon>
        <taxon>Viridiplantae</taxon>
        <taxon>Streptophyta</taxon>
        <taxon>Embryophyta</taxon>
        <taxon>Tracheophyta</taxon>
        <taxon>Spermatophyta</taxon>
        <taxon>Magnoliopsida</taxon>
        <taxon>Liliopsida</taxon>
        <taxon>Poales</taxon>
        <taxon>Poaceae</taxon>
        <taxon>PACMAD clade</taxon>
        <taxon>Panicoideae</taxon>
        <taxon>Panicodae</taxon>
        <taxon>Paniceae</taxon>
        <taxon>Anthephorinae</taxon>
        <taxon>Digitaria</taxon>
    </lineage>
</organism>
<feature type="repeat" description="WD" evidence="8">
    <location>
        <begin position="52"/>
        <end position="93"/>
    </location>
</feature>
<keyword evidence="2 7" id="KW-0963">Cytoplasm</keyword>
<feature type="repeat" description="WD" evidence="8">
    <location>
        <begin position="9"/>
        <end position="51"/>
    </location>
</feature>
<dbReference type="CDD" id="cd00200">
    <property type="entry name" value="WD40"/>
    <property type="match status" value="1"/>
</dbReference>
<sequence length="741" mass="81537">MDSAVGEEFVAHASHVNCAKFGRRTSRILITGGEDLKVNLWAVGKPSALLSLSGLTSPVESVSFDSSEVLIGAGAASGTIKIWDAEEAKVVRTFTGHRSNCASLDFHPFGEFLASGSADTNMKIWDIRKKRCIHTYKGHTRRIDVLKFTPDGRWIISGGADNSVKLLHDFSLHEGPVNCLDFHPHEFLLATGSADKTLKFWDLETFELIGSSGPEVLSWEPIICHDVVDVGWSTLADLTVDEGKLLGCSYNQNCIGVWVVDLMRHGSYPDSCAGSHLTGSVDKIIQPDNSMSSVFDRLSVSRSPVNETGSDTLLERSISASKESPFSASSAVRKRLAKPPGKRDLQLTRSDSAPLLSPRVRLNPNFTEVQKRHPDAVVPLPAPIVHSKVDLSSDAGKLSHNSLARAAPMYRSMAHISSYGSKESSFVPVLVPRCSSKGNADSILSEAATETYLRLNPDTDCIRRAPENQKEHENIFLPKAISQRKIIRESSGTGDNIRTGSVYTESVECNEVGHWYGMSCFDKRNSDAVWNPEFANIDGNEVFQHMESGGKRAVEYRPYSSNHDSIRYMPTLYDSRLHPSLPGKLSASARDEDDMYGLMENHQEFIHVMKSRLTKLEVTADVVNALMENRDCITLDICASLLRLSCSLLESAYDRHLTIALGMILSLVKSFGATISSALLAMPPVGVDLEAEQRLERCSLCYQELKKVSDSLKSLTRQGEVGRLALELTLFLQDIFQLSSV</sequence>
<keyword evidence="6 7" id="KW-0206">Cytoskeleton</keyword>
<proteinExistence type="inferred from homology"/>
<evidence type="ECO:0000256" key="2">
    <source>
        <dbReference type="ARBA" id="ARBA00022490"/>
    </source>
</evidence>
<dbReference type="HAMAP" id="MF_03022">
    <property type="entry name" value="Katanin_p80_B1"/>
    <property type="match status" value="1"/>
</dbReference>
<dbReference type="SMART" id="SM00320">
    <property type="entry name" value="WD40"/>
    <property type="match status" value="5"/>
</dbReference>
<keyword evidence="12" id="KW-1185">Reference proteome</keyword>
<evidence type="ECO:0000256" key="6">
    <source>
        <dbReference type="ARBA" id="ARBA00023212"/>
    </source>
</evidence>
<dbReference type="AlphaFoldDB" id="A0A835EXG5"/>
<dbReference type="FunFam" id="2.130.10.10:FF:000462">
    <property type="entry name" value="Katanin p80 WD40 repeat-containing subunit B1"/>
    <property type="match status" value="1"/>
</dbReference>
<evidence type="ECO:0000256" key="3">
    <source>
        <dbReference type="ARBA" id="ARBA00022574"/>
    </source>
</evidence>
<feature type="region of interest" description="Disordered" evidence="9">
    <location>
        <begin position="325"/>
        <end position="352"/>
    </location>
</feature>
<name>A0A835EXG5_9POAL</name>
<dbReference type="InterPro" id="IPR001680">
    <property type="entry name" value="WD40_rpt"/>
</dbReference>
<dbReference type="PANTHER" id="PTHR19845:SF14">
    <property type="entry name" value="KATANIN P80 WD40 REPEAT-CONTAINING SUBUNIT B1 HOMOLOG"/>
    <property type="match status" value="1"/>
</dbReference>
<dbReference type="GO" id="GO:0007019">
    <property type="term" value="P:microtubule depolymerization"/>
    <property type="evidence" value="ECO:0007669"/>
    <property type="project" value="TreeGrafter"/>
</dbReference>
<reference evidence="11" key="1">
    <citation type="submission" date="2020-07" db="EMBL/GenBank/DDBJ databases">
        <title>Genome sequence and genetic diversity analysis of an under-domesticated orphan crop, white fonio (Digitaria exilis).</title>
        <authorList>
            <person name="Bennetzen J.L."/>
            <person name="Chen S."/>
            <person name="Ma X."/>
            <person name="Wang X."/>
            <person name="Yssel A.E.J."/>
            <person name="Chaluvadi S.R."/>
            <person name="Johnson M."/>
            <person name="Gangashetty P."/>
            <person name="Hamidou F."/>
            <person name="Sanogo M.D."/>
            <person name="Zwaenepoel A."/>
            <person name="Wallace J."/>
            <person name="Van De Peer Y."/>
            <person name="Van Deynze A."/>
        </authorList>
    </citation>
    <scope>NUCLEOTIDE SEQUENCE</scope>
    <source>
        <tissue evidence="11">Leaves</tissue>
    </source>
</reference>
<dbReference type="InterPro" id="IPR026962">
    <property type="entry name" value="KTNB1"/>
</dbReference>
<dbReference type="Gene3D" id="2.130.10.10">
    <property type="entry name" value="YVTN repeat-like/Quinoprotein amine dehydrogenase"/>
    <property type="match status" value="2"/>
</dbReference>
<evidence type="ECO:0000256" key="7">
    <source>
        <dbReference type="HAMAP-Rule" id="MF_03022"/>
    </source>
</evidence>
<evidence type="ECO:0000313" key="12">
    <source>
        <dbReference type="Proteomes" id="UP000636709"/>
    </source>
</evidence>
<dbReference type="PROSITE" id="PS50294">
    <property type="entry name" value="WD_REPEATS_REGION"/>
    <property type="match status" value="4"/>
</dbReference>
<feature type="repeat" description="WD" evidence="8">
    <location>
        <begin position="94"/>
        <end position="135"/>
    </location>
</feature>
<dbReference type="InterPro" id="IPR015943">
    <property type="entry name" value="WD40/YVTN_repeat-like_dom_sf"/>
</dbReference>
<protein>
    <recommendedName>
        <fullName evidence="7">Katanin p80 WD40 repeat-containing subunit B1 homolog</fullName>
    </recommendedName>
</protein>
<keyword evidence="4 7" id="KW-0493">Microtubule</keyword>
<dbReference type="PROSITE" id="PS50082">
    <property type="entry name" value="WD_REPEATS_2"/>
    <property type="match status" value="5"/>
</dbReference>
<evidence type="ECO:0000256" key="8">
    <source>
        <dbReference type="PROSITE-ProRule" id="PRU00221"/>
    </source>
</evidence>
<dbReference type="SUPFAM" id="SSF50978">
    <property type="entry name" value="WD40 repeat-like"/>
    <property type="match status" value="1"/>
</dbReference>
<evidence type="ECO:0000259" key="10">
    <source>
        <dbReference type="Pfam" id="PF13925"/>
    </source>
</evidence>
<evidence type="ECO:0000256" key="4">
    <source>
        <dbReference type="ARBA" id="ARBA00022701"/>
    </source>
</evidence>
<dbReference type="PRINTS" id="PR00320">
    <property type="entry name" value="GPROTEINBRPT"/>
</dbReference>
<dbReference type="Pfam" id="PF13925">
    <property type="entry name" value="Katanin_con80"/>
    <property type="match status" value="1"/>
</dbReference>
<comment type="caution">
    <text evidence="11">The sequence shown here is derived from an EMBL/GenBank/DDBJ whole genome shotgun (WGS) entry which is preliminary data.</text>
</comment>
<dbReference type="GO" id="GO:0008352">
    <property type="term" value="C:katanin complex"/>
    <property type="evidence" value="ECO:0007669"/>
    <property type="project" value="InterPro"/>
</dbReference>
<dbReference type="Pfam" id="PF00400">
    <property type="entry name" value="WD40"/>
    <property type="match status" value="3"/>
</dbReference>
<dbReference type="Proteomes" id="UP000636709">
    <property type="component" value="Unassembled WGS sequence"/>
</dbReference>
<comment type="function">
    <text evidence="7">May participate in a complex which severs microtubules in an ATP-dependent manner. Microtubule severing may promote rapid reorganization of cellular microtubule arrays.</text>
</comment>
<dbReference type="PROSITE" id="PS00678">
    <property type="entry name" value="WD_REPEATS_1"/>
    <property type="match status" value="2"/>
</dbReference>
<comment type="subcellular location">
    <subcellularLocation>
        <location evidence="1 7">Cytoplasm</location>
        <location evidence="1 7">Cytoskeleton</location>
    </subcellularLocation>
</comment>
<evidence type="ECO:0000256" key="1">
    <source>
        <dbReference type="ARBA" id="ARBA00004245"/>
    </source>
</evidence>
<evidence type="ECO:0000256" key="5">
    <source>
        <dbReference type="ARBA" id="ARBA00022737"/>
    </source>
</evidence>
<feature type="repeat" description="WD" evidence="8">
    <location>
        <begin position="136"/>
        <end position="166"/>
    </location>
</feature>
<dbReference type="InterPro" id="IPR020472">
    <property type="entry name" value="WD40_PAC1"/>
</dbReference>
<dbReference type="InterPro" id="IPR036322">
    <property type="entry name" value="WD40_repeat_dom_sf"/>
</dbReference>
<dbReference type="InterPro" id="IPR028021">
    <property type="entry name" value="Katanin_C-terminal"/>
</dbReference>
<comment type="similarity">
    <text evidence="7">Belongs to the WD repeat KATNB1 family.</text>
</comment>
<feature type="domain" description="Katanin p80 subunit C-terminal" evidence="10">
    <location>
        <begin position="618"/>
        <end position="731"/>
    </location>
</feature>
<keyword evidence="3 8" id="KW-0853">WD repeat</keyword>
<evidence type="ECO:0000256" key="9">
    <source>
        <dbReference type="SAM" id="MobiDB-lite"/>
    </source>
</evidence>
<dbReference type="GO" id="GO:0008017">
    <property type="term" value="F:microtubule binding"/>
    <property type="evidence" value="ECO:0007669"/>
    <property type="project" value="UniProtKB-UniRule"/>
</dbReference>
<dbReference type="GO" id="GO:0051013">
    <property type="term" value="P:microtubule severing"/>
    <property type="evidence" value="ECO:0007669"/>
    <property type="project" value="UniProtKB-UniRule"/>
</dbReference>
<dbReference type="GO" id="GO:0005737">
    <property type="term" value="C:cytoplasm"/>
    <property type="evidence" value="ECO:0007669"/>
    <property type="project" value="UniProtKB-UniRule"/>
</dbReference>